<feature type="transmembrane region" description="Helical" evidence="1">
    <location>
        <begin position="165"/>
        <end position="186"/>
    </location>
</feature>
<feature type="transmembrane region" description="Helical" evidence="1">
    <location>
        <begin position="39"/>
        <end position="58"/>
    </location>
</feature>
<protein>
    <submittedName>
        <fullName evidence="2">Uncharacterized protein</fullName>
    </submittedName>
</protein>
<feature type="transmembrane region" description="Helical" evidence="1">
    <location>
        <begin position="12"/>
        <end position="33"/>
    </location>
</feature>
<gene>
    <name evidence="2" type="ORF">F9G36_17445</name>
</gene>
<evidence type="ECO:0000313" key="2">
    <source>
        <dbReference type="EMBL" id="EDA0145415.1"/>
    </source>
</evidence>
<keyword evidence="1" id="KW-0812">Transmembrane</keyword>
<feature type="transmembrane region" description="Helical" evidence="1">
    <location>
        <begin position="141"/>
        <end position="159"/>
    </location>
</feature>
<dbReference type="EMBL" id="AALIQC010000024">
    <property type="protein sequence ID" value="EDA0145415.1"/>
    <property type="molecule type" value="Genomic_DNA"/>
</dbReference>
<name>A0A625R5S2_SALET</name>
<accession>A0A625R5S2</accession>
<keyword evidence="1" id="KW-0472">Membrane</keyword>
<evidence type="ECO:0000256" key="1">
    <source>
        <dbReference type="SAM" id="Phobius"/>
    </source>
</evidence>
<organism evidence="2">
    <name type="scientific">Salmonella enterica I</name>
    <dbReference type="NCBI Taxonomy" id="59201"/>
    <lineage>
        <taxon>Bacteria</taxon>
        <taxon>Pseudomonadati</taxon>
        <taxon>Pseudomonadota</taxon>
        <taxon>Gammaproteobacteria</taxon>
        <taxon>Enterobacterales</taxon>
        <taxon>Enterobacteriaceae</taxon>
        <taxon>Salmonella</taxon>
    </lineage>
</organism>
<feature type="transmembrane region" description="Helical" evidence="1">
    <location>
        <begin position="108"/>
        <end position="129"/>
    </location>
</feature>
<feature type="transmembrane region" description="Helical" evidence="1">
    <location>
        <begin position="236"/>
        <end position="254"/>
    </location>
</feature>
<feature type="transmembrane region" description="Helical" evidence="1">
    <location>
        <begin position="70"/>
        <end position="88"/>
    </location>
</feature>
<reference evidence="2" key="1">
    <citation type="submission" date="2019-10" db="EMBL/GenBank/DDBJ databases">
        <authorList>
            <person name="Ashton P.M."/>
            <person name="Dallman T."/>
            <person name="Nair S."/>
            <person name="De Pinna E."/>
            <person name="Peters T."/>
            <person name="Grant K."/>
        </authorList>
    </citation>
    <scope>NUCLEOTIDE SEQUENCE</scope>
    <source>
        <strain evidence="2">809993</strain>
    </source>
</reference>
<proteinExistence type="predicted"/>
<sequence length="309" mass="35730">MINIKRYFPNLKFNIASSLYLVGAIIIIMKFPSLTQNRLFLILSLLLSITFLICAYQNKKTHVDKIIENSIVKWISTVLIFSVSLWYSKHKLNWDYEIESEYLNYSSYGYAFALTISLCLFLYGLCIFIHTYLRNITAYQAFYAAIIAMPLCYILKDFIGHQKGINYILTMGLVIGMPYGFMLFPWQVKSGNKINKNMFTLLKFKAVNIDKIRLVLKIWFKKILIALNNYLKISDLLSIAAALLFLGSFSISIIPEHQGSFLLLDAFSTTNCNTKRDSYLYLRKSNSECYKITYKGIEIVEMKSFPSSI</sequence>
<dbReference type="AlphaFoldDB" id="A0A625R5S2"/>
<keyword evidence="1" id="KW-1133">Transmembrane helix</keyword>
<comment type="caution">
    <text evidence="2">The sequence shown here is derived from an EMBL/GenBank/DDBJ whole genome shotgun (WGS) entry which is preliminary data.</text>
</comment>